<feature type="compositionally biased region" description="Basic and acidic residues" evidence="1">
    <location>
        <begin position="107"/>
        <end position="117"/>
    </location>
</feature>
<keyword evidence="3" id="KW-1185">Reference proteome</keyword>
<dbReference type="Proteomes" id="UP001419268">
    <property type="component" value="Unassembled WGS sequence"/>
</dbReference>
<reference evidence="2 3" key="1">
    <citation type="submission" date="2024-01" db="EMBL/GenBank/DDBJ databases">
        <title>Genome assemblies of Stephania.</title>
        <authorList>
            <person name="Yang L."/>
        </authorList>
    </citation>
    <scope>NUCLEOTIDE SEQUENCE [LARGE SCALE GENOMIC DNA]</scope>
    <source>
        <strain evidence="2">JXDWG</strain>
        <tissue evidence="2">Leaf</tissue>
    </source>
</reference>
<evidence type="ECO:0000313" key="3">
    <source>
        <dbReference type="Proteomes" id="UP001419268"/>
    </source>
</evidence>
<gene>
    <name evidence="2" type="ORF">Scep_026262</name>
</gene>
<organism evidence="2 3">
    <name type="scientific">Stephania cephalantha</name>
    <dbReference type="NCBI Taxonomy" id="152367"/>
    <lineage>
        <taxon>Eukaryota</taxon>
        <taxon>Viridiplantae</taxon>
        <taxon>Streptophyta</taxon>
        <taxon>Embryophyta</taxon>
        <taxon>Tracheophyta</taxon>
        <taxon>Spermatophyta</taxon>
        <taxon>Magnoliopsida</taxon>
        <taxon>Ranunculales</taxon>
        <taxon>Menispermaceae</taxon>
        <taxon>Menispermoideae</taxon>
        <taxon>Cissampelideae</taxon>
        <taxon>Stephania</taxon>
    </lineage>
</organism>
<feature type="compositionally biased region" description="Polar residues" evidence="1">
    <location>
        <begin position="1"/>
        <end position="12"/>
    </location>
</feature>
<dbReference type="EMBL" id="JBBNAG010000011">
    <property type="protein sequence ID" value="KAK9094793.1"/>
    <property type="molecule type" value="Genomic_DNA"/>
</dbReference>
<sequence>MNAARKSSSSFSVYVDHTTDSTGEALPNQPNLEEGEDLVFGRRRRGREVGERGEKEIEESDYCDSIREQLRLNQKCGAKWIGGDIVHDEVEGEHRKVVESNSVQPTSREDQHVTNND</sequence>
<feature type="region of interest" description="Disordered" evidence="1">
    <location>
        <begin position="1"/>
        <end position="39"/>
    </location>
</feature>
<evidence type="ECO:0000313" key="2">
    <source>
        <dbReference type="EMBL" id="KAK9094793.1"/>
    </source>
</evidence>
<accession>A0AAP0ES18</accession>
<feature type="region of interest" description="Disordered" evidence="1">
    <location>
        <begin position="92"/>
        <end position="117"/>
    </location>
</feature>
<dbReference type="AlphaFoldDB" id="A0AAP0ES18"/>
<comment type="caution">
    <text evidence="2">The sequence shown here is derived from an EMBL/GenBank/DDBJ whole genome shotgun (WGS) entry which is preliminary data.</text>
</comment>
<evidence type="ECO:0000256" key="1">
    <source>
        <dbReference type="SAM" id="MobiDB-lite"/>
    </source>
</evidence>
<proteinExistence type="predicted"/>
<protein>
    <submittedName>
        <fullName evidence="2">Uncharacterized protein</fullName>
    </submittedName>
</protein>
<name>A0AAP0ES18_9MAGN</name>